<keyword evidence="1" id="KW-0732">Signal</keyword>
<evidence type="ECO:0000259" key="2">
    <source>
        <dbReference type="Pfam" id="PF01789"/>
    </source>
</evidence>
<dbReference type="InterPro" id="IPR002683">
    <property type="entry name" value="PsbP_C"/>
</dbReference>
<feature type="signal peptide" evidence="1">
    <location>
        <begin position="1"/>
        <end position="30"/>
    </location>
</feature>
<dbReference type="PANTHER" id="PTHR31407:SF16">
    <property type="entry name" value="PSBP DOMAIN-CONTAINING PROTEIN 7, CHLOROPLASTIC"/>
    <property type="match status" value="1"/>
</dbReference>
<dbReference type="SUPFAM" id="SSF55724">
    <property type="entry name" value="Mog1p/PsbP-like"/>
    <property type="match status" value="1"/>
</dbReference>
<protein>
    <submittedName>
        <fullName evidence="3">Photosystem II reaction center PsbP</fullName>
    </submittedName>
</protein>
<dbReference type="PANTHER" id="PTHR31407">
    <property type="match status" value="1"/>
</dbReference>
<dbReference type="Pfam" id="PF01789">
    <property type="entry name" value="PsbP"/>
    <property type="match status" value="1"/>
</dbReference>
<evidence type="ECO:0000313" key="4">
    <source>
        <dbReference type="Proteomes" id="UP001604335"/>
    </source>
</evidence>
<dbReference type="Gene3D" id="3.40.1000.10">
    <property type="entry name" value="Mog1/PsbP, alpha/beta/alpha sandwich"/>
    <property type="match status" value="1"/>
</dbReference>
<organism evidence="3 4">
    <name type="scientific">Limnothrix redekei LRLZ20PSL1</name>
    <dbReference type="NCBI Taxonomy" id="3112953"/>
    <lineage>
        <taxon>Bacteria</taxon>
        <taxon>Bacillati</taxon>
        <taxon>Cyanobacteriota</taxon>
        <taxon>Cyanophyceae</taxon>
        <taxon>Pseudanabaenales</taxon>
        <taxon>Pseudanabaenaceae</taxon>
        <taxon>Limnothrix</taxon>
    </lineage>
</organism>
<proteinExistence type="predicted"/>
<dbReference type="NCBIfam" id="NF040946">
    <property type="entry name" value="PSII_PsbP"/>
    <property type="match status" value="1"/>
</dbReference>
<accession>A0ABW7C5D8</accession>
<dbReference type="RefSeq" id="WP_393010328.1">
    <property type="nucleotide sequence ID" value="NZ_JAZAQF010000012.1"/>
</dbReference>
<keyword evidence="4" id="KW-1185">Reference proteome</keyword>
<sequence length="188" mass="20325">MQFSSLNHSTWKRLAIALLLTVVVALQACAAPASGLKAYIDATKGYRFLYPIGWVAVKVAGGPDVVFHDLIQETENVSVVINPVPSGKALPDLGTPSEVGYRLSKSAIAPPGSGRTAELVSAESREANGKTYYLLEYAVKLPNQERHNLASVAVSRGQLYTLNISASEGRWDKVKDMFETVVRSFSVD</sequence>
<comment type="caution">
    <text evidence="3">The sequence shown here is derived from an EMBL/GenBank/DDBJ whole genome shotgun (WGS) entry which is preliminary data.</text>
</comment>
<dbReference type="Proteomes" id="UP001604335">
    <property type="component" value="Unassembled WGS sequence"/>
</dbReference>
<reference evidence="4" key="1">
    <citation type="journal article" date="2024" name="Algal Res.">
        <title>Biochemical, toxicological and genomic investigation of a high-biomass producing Limnothrix strain isolated from Italian shallow drinking water reservoir.</title>
        <authorList>
            <person name="Simonazzi M."/>
            <person name="Shishido T.K."/>
            <person name="Delbaje E."/>
            <person name="Wahlsten M."/>
            <person name="Fewer D.P."/>
            <person name="Sivonen K."/>
            <person name="Pezzolesi L."/>
            <person name="Pistocchi R."/>
        </authorList>
    </citation>
    <scope>NUCLEOTIDE SEQUENCE [LARGE SCALE GENOMIC DNA]</scope>
    <source>
        <strain evidence="4">LRLZ20PSL1</strain>
    </source>
</reference>
<dbReference type="EMBL" id="JAZAQF010000012">
    <property type="protein sequence ID" value="MFG3816433.1"/>
    <property type="molecule type" value="Genomic_DNA"/>
</dbReference>
<feature type="chain" id="PRO_5045183836" evidence="1">
    <location>
        <begin position="31"/>
        <end position="188"/>
    </location>
</feature>
<evidence type="ECO:0000256" key="1">
    <source>
        <dbReference type="SAM" id="SignalP"/>
    </source>
</evidence>
<gene>
    <name evidence="3" type="primary">psbP</name>
    <name evidence="3" type="ORF">VPK24_02200</name>
</gene>
<feature type="domain" description="PsbP C-terminal" evidence="2">
    <location>
        <begin position="34"/>
        <end position="187"/>
    </location>
</feature>
<name>A0ABW7C5D8_9CYAN</name>
<dbReference type="InterPro" id="IPR016123">
    <property type="entry name" value="Mog1/PsbP_a/b/a-sand"/>
</dbReference>
<evidence type="ECO:0000313" key="3">
    <source>
        <dbReference type="EMBL" id="MFG3816433.1"/>
    </source>
</evidence>